<sequence>MEPVTVGQRVLKPAVGLINRLHYPQKFALISVCFLLPLGLAIFLLLSEIQGQIQFAQLEQQGLAYLGPLQQLQQTVLTEPLTPLESSHWQCPVEHLEQVQDRWGQKLRTATDYVALEEALSTRRNNKETNPEEILQAIAVLRNKVGDQSNLILDPDLDSYYLMEALLLKLPQLQTDVAQLGTIIASHSGSGLSPAEESQLLVIKAQLTQLRESLVKNLGVAFTHNDNQQLQPRVSNGLHGLANALETLDQSLTRVISGQTKLDDPALSQQSQWSLLNSLHFWRTLSPELDQLLSERIQQFQQRQWLLSTFVLATLAIAAYLFWGFYASVMATIASLSSAAEKMVAGSQTKAVELQTQDEMAEVVHAFNTVADALCRLMEKLQDENLRLEAEIDITRQLQQMLMPSEQELAAVAGLEIAGFMESATEVGGDYYDVLQTNGQVRISIGDVTGHDLESSLVMIMAQTALRTLLEHGVTDPVKLLSAMNRTIYENTRRMGSSKNMTLSLLQYEAGLIRLSGQHEEVLIIRSNGETEQIDTFELGFPLGLESDISAFVTEREISLNSGDLAVLYTDGITEAMNIKREFYGIERLQTVLSRHRHQAPAEIRHQAIADLKHFLGDQPQEDDVTLLILKQK</sequence>
<feature type="transmembrane region" description="Helical" evidence="3">
    <location>
        <begin position="27"/>
        <end position="46"/>
    </location>
</feature>
<comment type="caution">
    <text evidence="5">The sequence shown here is derived from an EMBL/GenBank/DDBJ whole genome shotgun (WGS) entry which is preliminary data.</text>
</comment>
<dbReference type="PROSITE" id="PS50885">
    <property type="entry name" value="HAMP"/>
    <property type="match status" value="1"/>
</dbReference>
<feature type="coiled-coil region" evidence="2">
    <location>
        <begin position="371"/>
        <end position="398"/>
    </location>
</feature>
<dbReference type="Pfam" id="PF00672">
    <property type="entry name" value="HAMP"/>
    <property type="match status" value="1"/>
</dbReference>
<keyword evidence="1" id="KW-0378">Hydrolase</keyword>
<evidence type="ECO:0000313" key="5">
    <source>
        <dbReference type="EMBL" id="MBE9255214.1"/>
    </source>
</evidence>
<keyword evidence="6" id="KW-1185">Reference proteome</keyword>
<name>A0ABR9VV46_9SYNC</name>
<dbReference type="InterPro" id="IPR001932">
    <property type="entry name" value="PPM-type_phosphatase-like_dom"/>
</dbReference>
<accession>A0ABR9VV46</accession>
<evidence type="ECO:0000256" key="3">
    <source>
        <dbReference type="SAM" id="Phobius"/>
    </source>
</evidence>
<organism evidence="5 6">
    <name type="scientific">Synechocystis salina LEGE 00031</name>
    <dbReference type="NCBI Taxonomy" id="1828736"/>
    <lineage>
        <taxon>Bacteria</taxon>
        <taxon>Bacillati</taxon>
        <taxon>Cyanobacteriota</taxon>
        <taxon>Cyanophyceae</taxon>
        <taxon>Synechococcales</taxon>
        <taxon>Merismopediaceae</taxon>
        <taxon>Synechocystis</taxon>
    </lineage>
</organism>
<feature type="transmembrane region" description="Helical" evidence="3">
    <location>
        <begin position="305"/>
        <end position="326"/>
    </location>
</feature>
<dbReference type="InterPro" id="IPR036457">
    <property type="entry name" value="PPM-type-like_dom_sf"/>
</dbReference>
<dbReference type="PANTHER" id="PTHR43156">
    <property type="entry name" value="STAGE II SPORULATION PROTEIN E-RELATED"/>
    <property type="match status" value="1"/>
</dbReference>
<keyword evidence="3" id="KW-0812">Transmembrane</keyword>
<feature type="domain" description="HAMP" evidence="4">
    <location>
        <begin position="327"/>
        <end position="379"/>
    </location>
</feature>
<dbReference type="PANTHER" id="PTHR43156:SF2">
    <property type="entry name" value="STAGE II SPORULATION PROTEIN E"/>
    <property type="match status" value="1"/>
</dbReference>
<keyword evidence="2" id="KW-0175">Coiled coil</keyword>
<dbReference type="Pfam" id="PF07228">
    <property type="entry name" value="SpoIIE"/>
    <property type="match status" value="1"/>
</dbReference>
<protein>
    <submittedName>
        <fullName evidence="5">PP2C family protein-serine/threonine phosphatase</fullName>
    </submittedName>
</protein>
<dbReference type="Gene3D" id="6.10.340.10">
    <property type="match status" value="1"/>
</dbReference>
<dbReference type="Gene3D" id="3.60.40.10">
    <property type="entry name" value="PPM-type phosphatase domain"/>
    <property type="match status" value="1"/>
</dbReference>
<dbReference type="InterPro" id="IPR003660">
    <property type="entry name" value="HAMP_dom"/>
</dbReference>
<evidence type="ECO:0000256" key="1">
    <source>
        <dbReference type="ARBA" id="ARBA00022801"/>
    </source>
</evidence>
<dbReference type="Proteomes" id="UP000658720">
    <property type="component" value="Unassembled WGS sequence"/>
</dbReference>
<evidence type="ECO:0000313" key="6">
    <source>
        <dbReference type="Proteomes" id="UP000658720"/>
    </source>
</evidence>
<dbReference type="InterPro" id="IPR052016">
    <property type="entry name" value="Bact_Sigma-Reg"/>
</dbReference>
<keyword evidence="3" id="KW-0472">Membrane</keyword>
<evidence type="ECO:0000256" key="2">
    <source>
        <dbReference type="SAM" id="Coils"/>
    </source>
</evidence>
<keyword evidence="3" id="KW-1133">Transmembrane helix</keyword>
<dbReference type="EMBL" id="JADEVV010000053">
    <property type="protein sequence ID" value="MBE9255214.1"/>
    <property type="molecule type" value="Genomic_DNA"/>
</dbReference>
<dbReference type="SMART" id="SM00304">
    <property type="entry name" value="HAMP"/>
    <property type="match status" value="1"/>
</dbReference>
<dbReference type="CDD" id="cd06225">
    <property type="entry name" value="HAMP"/>
    <property type="match status" value="1"/>
</dbReference>
<proteinExistence type="predicted"/>
<evidence type="ECO:0000259" key="4">
    <source>
        <dbReference type="PROSITE" id="PS50885"/>
    </source>
</evidence>
<reference evidence="5 6" key="1">
    <citation type="submission" date="2020-10" db="EMBL/GenBank/DDBJ databases">
        <authorList>
            <person name="Castelo-Branco R."/>
            <person name="Eusebio N."/>
            <person name="Adriana R."/>
            <person name="Vieira A."/>
            <person name="Brugerolle De Fraissinette N."/>
            <person name="Rezende De Castro R."/>
            <person name="Schneider M.P."/>
            <person name="Vasconcelos V."/>
            <person name="Leao P.N."/>
        </authorList>
    </citation>
    <scope>NUCLEOTIDE SEQUENCE [LARGE SCALE GENOMIC DNA]</scope>
    <source>
        <strain evidence="5 6">LEGE 00031</strain>
    </source>
</reference>
<dbReference type="SMART" id="SM00331">
    <property type="entry name" value="PP2C_SIG"/>
    <property type="match status" value="1"/>
</dbReference>
<gene>
    <name evidence="5" type="ORF">IQ217_15490</name>
</gene>